<reference evidence="7 8" key="1">
    <citation type="submission" date="2018-08" db="EMBL/GenBank/DDBJ databases">
        <title>A genome reference for cultivated species of the human gut microbiota.</title>
        <authorList>
            <person name="Zou Y."/>
            <person name="Xue W."/>
            <person name="Luo G."/>
        </authorList>
    </citation>
    <scope>NUCLEOTIDE SEQUENCE [LARGE SCALE GENOMIC DNA]</scope>
    <source>
        <strain evidence="7 8">AF32-8AC</strain>
    </source>
</reference>
<feature type="transmembrane region" description="Helical" evidence="6">
    <location>
        <begin position="190"/>
        <end position="210"/>
    </location>
</feature>
<dbReference type="PANTHER" id="PTHR33931">
    <property type="entry name" value="HOLIN-LIKE PROTEIN CIDA-RELATED"/>
    <property type="match status" value="1"/>
</dbReference>
<keyword evidence="4 6" id="KW-1133">Transmembrane helix</keyword>
<evidence type="ECO:0000256" key="1">
    <source>
        <dbReference type="ARBA" id="ARBA00004651"/>
    </source>
</evidence>
<evidence type="ECO:0000256" key="2">
    <source>
        <dbReference type="ARBA" id="ARBA00022475"/>
    </source>
</evidence>
<comment type="subcellular location">
    <subcellularLocation>
        <location evidence="1">Cell membrane</location>
        <topology evidence="1">Multi-pass membrane protein</topology>
    </subcellularLocation>
</comment>
<evidence type="ECO:0000313" key="8">
    <source>
        <dbReference type="Proteomes" id="UP000260991"/>
    </source>
</evidence>
<dbReference type="Pfam" id="PF03788">
    <property type="entry name" value="LrgA"/>
    <property type="match status" value="1"/>
</dbReference>
<evidence type="ECO:0000256" key="3">
    <source>
        <dbReference type="ARBA" id="ARBA00022692"/>
    </source>
</evidence>
<dbReference type="Proteomes" id="UP000260991">
    <property type="component" value="Unassembled WGS sequence"/>
</dbReference>
<evidence type="ECO:0000256" key="6">
    <source>
        <dbReference type="SAM" id="Phobius"/>
    </source>
</evidence>
<name>A0A3E2UBQ4_9FIRM</name>
<keyword evidence="3 6" id="KW-0812">Transmembrane</keyword>
<feature type="transmembrane region" description="Helical" evidence="6">
    <location>
        <begin position="83"/>
        <end position="101"/>
    </location>
</feature>
<dbReference type="PANTHER" id="PTHR33931:SF2">
    <property type="entry name" value="HOLIN-LIKE PROTEIN CIDA"/>
    <property type="match status" value="1"/>
</dbReference>
<gene>
    <name evidence="7" type="ORF">DWZ46_00155</name>
</gene>
<evidence type="ECO:0000256" key="5">
    <source>
        <dbReference type="ARBA" id="ARBA00023136"/>
    </source>
</evidence>
<dbReference type="GO" id="GO:0005886">
    <property type="term" value="C:plasma membrane"/>
    <property type="evidence" value="ECO:0007669"/>
    <property type="project" value="UniProtKB-SubCell"/>
</dbReference>
<comment type="caution">
    <text evidence="7">The sequence shown here is derived from an EMBL/GenBank/DDBJ whole genome shotgun (WGS) entry which is preliminary data.</text>
</comment>
<sequence>MRKSEGQKIPEKEIVKQKFCKNFERGRLLVRRARRCSREDLEQFQFVETSTSGFGAVTLSKPPIFRAKGAKSWPVLPLRRRDFWVILLTCILFCIFLFSRAKGGILTNYLFQFAHILAFCFLGEICHAVLPLPIPASIYGLLLLLAALRFGIVKLEQVKEVGLFLTGIFPLLFVPAAAGVMELWAEMGEMLLPIVIAIIPVTVLVLVSAGRTTQALTSRRAAKKEAEHD</sequence>
<organism evidence="7 8">
    <name type="scientific">Faecalibacterium prausnitzii</name>
    <dbReference type="NCBI Taxonomy" id="853"/>
    <lineage>
        <taxon>Bacteria</taxon>
        <taxon>Bacillati</taxon>
        <taxon>Bacillota</taxon>
        <taxon>Clostridia</taxon>
        <taxon>Eubacteriales</taxon>
        <taxon>Oscillospiraceae</taxon>
        <taxon>Faecalibacterium</taxon>
    </lineage>
</organism>
<evidence type="ECO:0000313" key="7">
    <source>
        <dbReference type="EMBL" id="RGB93646.1"/>
    </source>
</evidence>
<proteinExistence type="predicted"/>
<feature type="transmembrane region" description="Helical" evidence="6">
    <location>
        <begin position="136"/>
        <end position="155"/>
    </location>
</feature>
<feature type="transmembrane region" description="Helical" evidence="6">
    <location>
        <begin position="162"/>
        <end position="184"/>
    </location>
</feature>
<keyword evidence="2" id="KW-1003">Cell membrane</keyword>
<dbReference type="InterPro" id="IPR005538">
    <property type="entry name" value="LrgA/CidA"/>
</dbReference>
<accession>A0A3E2UBQ4</accession>
<dbReference type="AlphaFoldDB" id="A0A3E2UBQ4"/>
<protein>
    <submittedName>
        <fullName evidence="7">CidA/LrgA family protein</fullName>
    </submittedName>
</protein>
<evidence type="ECO:0000256" key="4">
    <source>
        <dbReference type="ARBA" id="ARBA00022989"/>
    </source>
</evidence>
<keyword evidence="5 6" id="KW-0472">Membrane</keyword>
<dbReference type="EMBL" id="QVER01000001">
    <property type="protein sequence ID" value="RGB93646.1"/>
    <property type="molecule type" value="Genomic_DNA"/>
</dbReference>